<gene>
    <name evidence="2" type="ORF">BAE44_0013330</name>
</gene>
<feature type="region of interest" description="Disordered" evidence="1">
    <location>
        <begin position="15"/>
        <end position="36"/>
    </location>
</feature>
<keyword evidence="3" id="KW-1185">Reference proteome</keyword>
<evidence type="ECO:0000256" key="1">
    <source>
        <dbReference type="SAM" id="MobiDB-lite"/>
    </source>
</evidence>
<accession>A0A1E5VKQ5</accession>
<name>A0A1E5VKQ5_9POAL</name>
<reference evidence="2 3" key="1">
    <citation type="submission" date="2016-09" db="EMBL/GenBank/DDBJ databases">
        <title>The draft genome of Dichanthelium oligosanthes: A C3 panicoid grass species.</title>
        <authorList>
            <person name="Studer A.J."/>
            <person name="Schnable J.C."/>
            <person name="Brutnell T.P."/>
        </authorList>
    </citation>
    <scope>NUCLEOTIDE SEQUENCE [LARGE SCALE GENOMIC DNA]</scope>
    <source>
        <strain evidence="3">cv. Kellogg 1175</strain>
        <tissue evidence="2">Leaf</tissue>
    </source>
</reference>
<protein>
    <submittedName>
        <fullName evidence="2">Uncharacterized protein</fullName>
    </submittedName>
</protein>
<sequence length="36" mass="3996">LLPLPTLARRSRFLLPPPSRLASPEDLPQSNSRSLV</sequence>
<dbReference type="AlphaFoldDB" id="A0A1E5VKQ5"/>
<dbReference type="Proteomes" id="UP000095767">
    <property type="component" value="Unassembled WGS sequence"/>
</dbReference>
<proteinExistence type="predicted"/>
<organism evidence="2 3">
    <name type="scientific">Dichanthelium oligosanthes</name>
    <dbReference type="NCBI Taxonomy" id="888268"/>
    <lineage>
        <taxon>Eukaryota</taxon>
        <taxon>Viridiplantae</taxon>
        <taxon>Streptophyta</taxon>
        <taxon>Embryophyta</taxon>
        <taxon>Tracheophyta</taxon>
        <taxon>Spermatophyta</taxon>
        <taxon>Magnoliopsida</taxon>
        <taxon>Liliopsida</taxon>
        <taxon>Poales</taxon>
        <taxon>Poaceae</taxon>
        <taxon>PACMAD clade</taxon>
        <taxon>Panicoideae</taxon>
        <taxon>Panicodae</taxon>
        <taxon>Paniceae</taxon>
        <taxon>Dichantheliinae</taxon>
        <taxon>Dichanthelium</taxon>
    </lineage>
</organism>
<comment type="caution">
    <text evidence="2">The sequence shown here is derived from an EMBL/GenBank/DDBJ whole genome shotgun (WGS) entry which is preliminary data.</text>
</comment>
<feature type="non-terminal residue" evidence="2">
    <location>
        <position position="1"/>
    </location>
</feature>
<evidence type="ECO:0000313" key="2">
    <source>
        <dbReference type="EMBL" id="OEL25654.1"/>
    </source>
</evidence>
<dbReference type="EMBL" id="LWDX02036742">
    <property type="protein sequence ID" value="OEL25654.1"/>
    <property type="molecule type" value="Genomic_DNA"/>
</dbReference>
<evidence type="ECO:0000313" key="3">
    <source>
        <dbReference type="Proteomes" id="UP000095767"/>
    </source>
</evidence>